<evidence type="ECO:0000256" key="1">
    <source>
        <dbReference type="ARBA" id="ARBA00004123"/>
    </source>
</evidence>
<comment type="function">
    <text evidence="6">Transcriptional repressor that regulates multiple aspects of plant growth and development.</text>
</comment>
<dbReference type="PANTHER" id="PTHR33057">
    <property type="entry name" value="TRANSCRIPTION REPRESSOR OFP7-RELATED"/>
    <property type="match status" value="1"/>
</dbReference>
<proteinExistence type="predicted"/>
<evidence type="ECO:0000256" key="4">
    <source>
        <dbReference type="ARBA" id="ARBA00023163"/>
    </source>
</evidence>
<gene>
    <name evidence="9" type="primary">OFP3</name>
    <name evidence="9" type="ORF">CFP56_023705</name>
</gene>
<dbReference type="EMBL" id="PKMF04000037">
    <property type="protein sequence ID" value="KAK7856302.1"/>
    <property type="molecule type" value="Genomic_DNA"/>
</dbReference>
<dbReference type="Pfam" id="PF04844">
    <property type="entry name" value="Ovate"/>
    <property type="match status" value="1"/>
</dbReference>
<comment type="subcellular location">
    <subcellularLocation>
        <location evidence="1 6">Nucleus</location>
    </subcellularLocation>
</comment>
<keyword evidence="4 6" id="KW-0804">Transcription</keyword>
<protein>
    <recommendedName>
        <fullName evidence="6">Transcription repressor</fullName>
    </recommendedName>
    <alternativeName>
        <fullName evidence="6">Ovate family protein</fullName>
    </alternativeName>
</protein>
<evidence type="ECO:0000256" key="3">
    <source>
        <dbReference type="ARBA" id="ARBA00023015"/>
    </source>
</evidence>
<keyword evidence="3 6" id="KW-0805">Transcription regulation</keyword>
<accession>A0AAW0M0F9</accession>
<keyword evidence="7" id="KW-0175">Coiled coil</keyword>
<organism evidence="9 10">
    <name type="scientific">Quercus suber</name>
    <name type="common">Cork oak</name>
    <dbReference type="NCBI Taxonomy" id="58331"/>
    <lineage>
        <taxon>Eukaryota</taxon>
        <taxon>Viridiplantae</taxon>
        <taxon>Streptophyta</taxon>
        <taxon>Embryophyta</taxon>
        <taxon>Tracheophyta</taxon>
        <taxon>Spermatophyta</taxon>
        <taxon>Magnoliopsida</taxon>
        <taxon>eudicotyledons</taxon>
        <taxon>Gunneridae</taxon>
        <taxon>Pentapetalae</taxon>
        <taxon>rosids</taxon>
        <taxon>fabids</taxon>
        <taxon>Fagales</taxon>
        <taxon>Fagaceae</taxon>
        <taxon>Quercus</taxon>
    </lineage>
</organism>
<dbReference type="PROSITE" id="PS51754">
    <property type="entry name" value="OVATE"/>
    <property type="match status" value="1"/>
</dbReference>
<evidence type="ECO:0000256" key="5">
    <source>
        <dbReference type="ARBA" id="ARBA00023242"/>
    </source>
</evidence>
<feature type="non-terminal residue" evidence="9">
    <location>
        <position position="1"/>
    </location>
</feature>
<sequence length="150" mass="16549">SAKSCGVSGPRDKEASGALNADLPKAVGSLGQETKKHLGLLMLELDMDVAEELNKKQKKRISRKRNRISFSASLPDDVCGVFAGSLCAVKYSTNPFLDMRESILEMIQYVGVTNWKDIEELVYCYIALNSSEIHESIRDAFLSLASTRMS</sequence>
<dbReference type="InterPro" id="IPR006458">
    <property type="entry name" value="Ovate_C"/>
</dbReference>
<dbReference type="GO" id="GO:0005634">
    <property type="term" value="C:nucleus"/>
    <property type="evidence" value="ECO:0007669"/>
    <property type="project" value="UniProtKB-SubCell"/>
</dbReference>
<dbReference type="InterPro" id="IPR038933">
    <property type="entry name" value="Ovate"/>
</dbReference>
<evidence type="ECO:0000256" key="6">
    <source>
        <dbReference type="RuleBase" id="RU367028"/>
    </source>
</evidence>
<reference evidence="9 10" key="1">
    <citation type="journal article" date="2018" name="Sci. Data">
        <title>The draft genome sequence of cork oak.</title>
        <authorList>
            <person name="Ramos A.M."/>
            <person name="Usie A."/>
            <person name="Barbosa P."/>
            <person name="Barros P.M."/>
            <person name="Capote T."/>
            <person name="Chaves I."/>
            <person name="Simoes F."/>
            <person name="Abreu I."/>
            <person name="Carrasquinho I."/>
            <person name="Faro C."/>
            <person name="Guimaraes J.B."/>
            <person name="Mendonca D."/>
            <person name="Nobrega F."/>
            <person name="Rodrigues L."/>
            <person name="Saibo N.J.M."/>
            <person name="Varela M.C."/>
            <person name="Egas C."/>
            <person name="Matos J."/>
            <person name="Miguel C.M."/>
            <person name="Oliveira M.M."/>
            <person name="Ricardo C.P."/>
            <person name="Goncalves S."/>
        </authorList>
    </citation>
    <scope>NUCLEOTIDE SEQUENCE [LARGE SCALE GENOMIC DNA]</scope>
    <source>
        <strain evidence="10">cv. HL8</strain>
    </source>
</reference>
<evidence type="ECO:0000259" key="8">
    <source>
        <dbReference type="PROSITE" id="PS51754"/>
    </source>
</evidence>
<keyword evidence="2 6" id="KW-0678">Repressor</keyword>
<evidence type="ECO:0000313" key="9">
    <source>
        <dbReference type="EMBL" id="KAK7856302.1"/>
    </source>
</evidence>
<keyword evidence="5 6" id="KW-0539">Nucleus</keyword>
<name>A0AAW0M0F9_QUESU</name>
<evidence type="ECO:0000256" key="2">
    <source>
        <dbReference type="ARBA" id="ARBA00022491"/>
    </source>
</evidence>
<feature type="coiled-coil region" evidence="7">
    <location>
        <begin position="40"/>
        <end position="67"/>
    </location>
</feature>
<evidence type="ECO:0000256" key="7">
    <source>
        <dbReference type="SAM" id="Coils"/>
    </source>
</evidence>
<evidence type="ECO:0000313" key="10">
    <source>
        <dbReference type="Proteomes" id="UP000237347"/>
    </source>
</evidence>
<dbReference type="Proteomes" id="UP000237347">
    <property type="component" value="Unassembled WGS sequence"/>
</dbReference>
<feature type="domain" description="OVATE" evidence="8">
    <location>
        <begin position="88"/>
        <end position="147"/>
    </location>
</feature>
<comment type="caution">
    <text evidence="9">The sequence shown here is derived from an EMBL/GenBank/DDBJ whole genome shotgun (WGS) entry which is preliminary data.</text>
</comment>
<dbReference type="PANTHER" id="PTHR33057:SF110">
    <property type="entry name" value="TRANSCRIPTION REPRESSOR"/>
    <property type="match status" value="1"/>
</dbReference>
<keyword evidence="10" id="KW-1185">Reference proteome</keyword>
<dbReference type="AlphaFoldDB" id="A0AAW0M0F9"/>
<dbReference type="GO" id="GO:0045892">
    <property type="term" value="P:negative regulation of DNA-templated transcription"/>
    <property type="evidence" value="ECO:0007669"/>
    <property type="project" value="UniProtKB-UniRule"/>
</dbReference>